<geneLocation type="plasmid" evidence="3 4">
    <name>unnamed4</name>
</geneLocation>
<protein>
    <submittedName>
        <fullName evidence="3">Acetyl-coenzyme A synthetase</fullName>
        <ecNumber evidence="3">6.2.1.1</ecNumber>
    </submittedName>
</protein>
<dbReference type="EC" id="6.2.1.1" evidence="3"/>
<dbReference type="AlphaFoldDB" id="A0A347WHB1"/>
<evidence type="ECO:0000313" key="3">
    <source>
        <dbReference type="EMBL" id="AXY24254.1"/>
    </source>
</evidence>
<keyword evidence="4" id="KW-1185">Reference proteome</keyword>
<dbReference type="InterPro" id="IPR000873">
    <property type="entry name" value="AMP-dep_synth/lig_dom"/>
</dbReference>
<keyword evidence="3" id="KW-0436">Ligase</keyword>
<dbReference type="Pfam" id="PF00501">
    <property type="entry name" value="AMP-binding"/>
    <property type="match status" value="1"/>
</dbReference>
<reference evidence="3 4" key="1">
    <citation type="submission" date="2017-08" db="EMBL/GenBank/DDBJ databases">
        <title>Complete genome sequence of Gluconacetobacter saccharivorans CV1 isolated from Fermented Vinegar.</title>
        <authorList>
            <person name="Kim S.-Y."/>
        </authorList>
    </citation>
    <scope>NUCLEOTIDE SEQUENCE [LARGE SCALE GENOMIC DNA]</scope>
    <source>
        <strain evidence="3 4">CV1</strain>
        <plasmid evidence="3 4">unnamed4</plasmid>
    </source>
</reference>
<dbReference type="PANTHER" id="PTHR24095">
    <property type="entry name" value="ACETYL-COENZYME A SYNTHETASE"/>
    <property type="match status" value="1"/>
</dbReference>
<evidence type="ECO:0000313" key="4">
    <source>
        <dbReference type="Proteomes" id="UP000264120"/>
    </source>
</evidence>
<keyword evidence="1" id="KW-0007">Acetylation</keyword>
<gene>
    <name evidence="3" type="primary">acs</name>
    <name evidence="3" type="ORF">CD178_03510</name>
</gene>
<dbReference type="InterPro" id="IPR042099">
    <property type="entry name" value="ANL_N_sf"/>
</dbReference>
<dbReference type="EMBL" id="CP023040">
    <property type="protein sequence ID" value="AXY24254.1"/>
    <property type="molecule type" value="Genomic_DNA"/>
</dbReference>
<dbReference type="GO" id="GO:0006085">
    <property type="term" value="P:acetyl-CoA biosynthetic process"/>
    <property type="evidence" value="ECO:0007669"/>
    <property type="project" value="TreeGrafter"/>
</dbReference>
<evidence type="ECO:0000259" key="2">
    <source>
        <dbReference type="Pfam" id="PF00501"/>
    </source>
</evidence>
<keyword evidence="3" id="KW-0614">Plasmid</keyword>
<dbReference type="SUPFAM" id="SSF56801">
    <property type="entry name" value="Acetyl-CoA synthetase-like"/>
    <property type="match status" value="1"/>
</dbReference>
<dbReference type="Gene3D" id="3.40.50.12780">
    <property type="entry name" value="N-terminal domain of ligase-like"/>
    <property type="match status" value="1"/>
</dbReference>
<dbReference type="GO" id="GO:0003987">
    <property type="term" value="F:acetate-CoA ligase activity"/>
    <property type="evidence" value="ECO:0007669"/>
    <property type="project" value="UniProtKB-EC"/>
</dbReference>
<dbReference type="KEGG" id="ksc:CD178_03510"/>
<dbReference type="PANTHER" id="PTHR24095:SF14">
    <property type="entry name" value="ACETYL-COENZYME A SYNTHETASE 1"/>
    <property type="match status" value="1"/>
</dbReference>
<evidence type="ECO:0000256" key="1">
    <source>
        <dbReference type="ARBA" id="ARBA00022990"/>
    </source>
</evidence>
<proteinExistence type="predicted"/>
<organism evidence="3 4">
    <name type="scientific">Komagataeibacter saccharivorans</name>
    <dbReference type="NCBI Taxonomy" id="265959"/>
    <lineage>
        <taxon>Bacteria</taxon>
        <taxon>Pseudomonadati</taxon>
        <taxon>Pseudomonadota</taxon>
        <taxon>Alphaproteobacteria</taxon>
        <taxon>Acetobacterales</taxon>
        <taxon>Acetobacteraceae</taxon>
        <taxon>Komagataeibacter</taxon>
    </lineage>
</organism>
<dbReference type="Proteomes" id="UP000264120">
    <property type="component" value="Plasmid unnamed4"/>
</dbReference>
<accession>A0A347WHB1</accession>
<name>A0A347WHB1_9PROT</name>
<feature type="domain" description="AMP-dependent synthetase/ligase" evidence="2">
    <location>
        <begin position="63"/>
        <end position="239"/>
    </location>
</feature>
<sequence length="282" mass="31057">MMGNRPMMRRTFDSVSILSALHSRQYIPRQAGYVAPFHISPVSKRGQRIQNICASCVDYHLGDHADRSAVIWRGAGNTPNGRMSYRKLHERACRLANTLQDQGVQRGDRVAIHLPLIAESIVAVLACMRIGAVHVVLPTHLDARALAEQLGDCGATAILTGDQIRCDTGPVPLKVTLDTALDMEVGHSRINTVLVVTINKTTVPMQSGRDHRYDAVVDWYEPDYAPVAMYENDPLFMLYPNDRPGGFGTVKYTAGEYSRLADYTMDMLASDRNGGALPVCST</sequence>